<name>A0A0A9BG70_ARUDO</name>
<organism evidence="2">
    <name type="scientific">Arundo donax</name>
    <name type="common">Giant reed</name>
    <name type="synonym">Donax arundinaceus</name>
    <dbReference type="NCBI Taxonomy" id="35708"/>
    <lineage>
        <taxon>Eukaryota</taxon>
        <taxon>Viridiplantae</taxon>
        <taxon>Streptophyta</taxon>
        <taxon>Embryophyta</taxon>
        <taxon>Tracheophyta</taxon>
        <taxon>Spermatophyta</taxon>
        <taxon>Magnoliopsida</taxon>
        <taxon>Liliopsida</taxon>
        <taxon>Poales</taxon>
        <taxon>Poaceae</taxon>
        <taxon>PACMAD clade</taxon>
        <taxon>Arundinoideae</taxon>
        <taxon>Arundineae</taxon>
        <taxon>Arundo</taxon>
    </lineage>
</organism>
<accession>A0A0A9BG70</accession>
<evidence type="ECO:0000313" key="2">
    <source>
        <dbReference type="EMBL" id="JAD62351.1"/>
    </source>
</evidence>
<reference evidence="2" key="1">
    <citation type="submission" date="2014-09" db="EMBL/GenBank/DDBJ databases">
        <authorList>
            <person name="Magalhaes I.L.F."/>
            <person name="Oliveira U."/>
            <person name="Santos F.R."/>
            <person name="Vidigal T.H.D.A."/>
            <person name="Brescovit A.D."/>
            <person name="Santos A.J."/>
        </authorList>
    </citation>
    <scope>NUCLEOTIDE SEQUENCE</scope>
    <source>
        <tissue evidence="2">Shoot tissue taken approximately 20 cm above the soil surface</tissue>
    </source>
</reference>
<protein>
    <submittedName>
        <fullName evidence="2">Uncharacterized protein</fullName>
    </submittedName>
</protein>
<keyword evidence="1" id="KW-0472">Membrane</keyword>
<dbReference type="AlphaFoldDB" id="A0A0A9BG70"/>
<keyword evidence="1" id="KW-1133">Transmembrane helix</keyword>
<proteinExistence type="predicted"/>
<keyword evidence="1" id="KW-0812">Transmembrane</keyword>
<sequence length="49" mass="5887">MREFQKQSTQLDMMVIKENMLAYLLYIKVLECYVMLVCALHLLSCHTYK</sequence>
<reference evidence="2" key="2">
    <citation type="journal article" date="2015" name="Data Brief">
        <title>Shoot transcriptome of the giant reed, Arundo donax.</title>
        <authorList>
            <person name="Barrero R.A."/>
            <person name="Guerrero F.D."/>
            <person name="Moolhuijzen P."/>
            <person name="Goolsby J.A."/>
            <person name="Tidwell J."/>
            <person name="Bellgard S.E."/>
            <person name="Bellgard M.I."/>
        </authorList>
    </citation>
    <scope>NUCLEOTIDE SEQUENCE</scope>
    <source>
        <tissue evidence="2">Shoot tissue taken approximately 20 cm above the soil surface</tissue>
    </source>
</reference>
<evidence type="ECO:0000256" key="1">
    <source>
        <dbReference type="SAM" id="Phobius"/>
    </source>
</evidence>
<dbReference type="EMBL" id="GBRH01235544">
    <property type="protein sequence ID" value="JAD62351.1"/>
    <property type="molecule type" value="Transcribed_RNA"/>
</dbReference>
<feature type="transmembrane region" description="Helical" evidence="1">
    <location>
        <begin position="21"/>
        <end position="43"/>
    </location>
</feature>